<accession>A0A0E3PCL9</accession>
<dbReference type="Proteomes" id="UP000033092">
    <property type="component" value="Chromosome"/>
</dbReference>
<gene>
    <name evidence="1" type="ORF">MSSIH_1524</name>
</gene>
<evidence type="ECO:0000313" key="1">
    <source>
        <dbReference type="EMBL" id="AKB32214.1"/>
    </source>
</evidence>
<evidence type="ECO:0000313" key="2">
    <source>
        <dbReference type="Proteomes" id="UP000033092"/>
    </source>
</evidence>
<dbReference type="HOGENOM" id="CLU_3057176_0_0_2"/>
<reference evidence="1 2" key="1">
    <citation type="submission" date="2014-07" db="EMBL/GenBank/DDBJ databases">
        <title>Methanogenic archaea and the global carbon cycle.</title>
        <authorList>
            <person name="Henriksen J.R."/>
            <person name="Luke J."/>
            <person name="Reinhart S."/>
            <person name="Benedict M.N."/>
            <person name="Youngblut N.D."/>
            <person name="Metcalf M.E."/>
            <person name="Whitaker R.J."/>
            <person name="Metcalf W.W."/>
        </authorList>
    </citation>
    <scope>NUCLEOTIDE SEQUENCE [LARGE SCALE GENOMIC DNA]</scope>
    <source>
        <strain evidence="1 2">HI350</strain>
    </source>
</reference>
<protein>
    <submittedName>
        <fullName evidence="1">Mobile element protein</fullName>
    </submittedName>
</protein>
<dbReference type="PATRIC" id="fig|1434119.4.peg.1940"/>
<dbReference type="KEGG" id="msz:MSSIH_1524"/>
<dbReference type="EMBL" id="CP009507">
    <property type="protein sequence ID" value="AKB32214.1"/>
    <property type="molecule type" value="Genomic_DNA"/>
</dbReference>
<proteinExistence type="predicted"/>
<dbReference type="AlphaFoldDB" id="A0A0E3PCL9"/>
<name>A0A0E3PCL9_9EURY</name>
<sequence length="53" mass="6412">MKYRLLNIFYNRENEIKFLEELQSEELNVINNKKSIKNGVKKQKRNLTSIDIN</sequence>
<organism evidence="1 2">
    <name type="scientific">Methanosarcina siciliae HI350</name>
    <dbReference type="NCBI Taxonomy" id="1434119"/>
    <lineage>
        <taxon>Archaea</taxon>
        <taxon>Methanobacteriati</taxon>
        <taxon>Methanobacteriota</taxon>
        <taxon>Stenosarchaea group</taxon>
        <taxon>Methanomicrobia</taxon>
        <taxon>Methanosarcinales</taxon>
        <taxon>Methanosarcinaceae</taxon>
        <taxon>Methanosarcina</taxon>
    </lineage>
</organism>